<comment type="caution">
    <text evidence="1">The sequence shown here is derived from an EMBL/GenBank/DDBJ whole genome shotgun (WGS) entry which is preliminary data.</text>
</comment>
<proteinExistence type="predicted"/>
<dbReference type="EMBL" id="JACHVB010000035">
    <property type="protein sequence ID" value="MBC2595110.1"/>
    <property type="molecule type" value="Genomic_DNA"/>
</dbReference>
<gene>
    <name evidence="1" type="ORF">H5P28_12655</name>
</gene>
<name>A0A842HFY2_9BACT</name>
<sequence>MLKFFLKHGLSCRDATRLISESRERHLSFWEKLKLRLLCRCCCYTDRYRQQIEAVCSQVENHPECCEEALSELGLCEESRARMKARLREE</sequence>
<dbReference type="AlphaFoldDB" id="A0A842HFY2"/>
<evidence type="ECO:0000313" key="2">
    <source>
        <dbReference type="Proteomes" id="UP000546464"/>
    </source>
</evidence>
<accession>A0A842HFY2</accession>
<organism evidence="1 2">
    <name type="scientific">Ruficoccus amylovorans</name>
    <dbReference type="NCBI Taxonomy" id="1804625"/>
    <lineage>
        <taxon>Bacteria</taxon>
        <taxon>Pseudomonadati</taxon>
        <taxon>Verrucomicrobiota</taxon>
        <taxon>Opitutia</taxon>
        <taxon>Puniceicoccales</taxon>
        <taxon>Cerasicoccaceae</taxon>
        <taxon>Ruficoccus</taxon>
    </lineage>
</organism>
<dbReference type="RefSeq" id="WP_185676073.1">
    <property type="nucleotide sequence ID" value="NZ_JACHVB010000035.1"/>
</dbReference>
<protein>
    <submittedName>
        <fullName evidence="1">Uncharacterized protein</fullName>
    </submittedName>
</protein>
<dbReference type="Proteomes" id="UP000546464">
    <property type="component" value="Unassembled WGS sequence"/>
</dbReference>
<reference evidence="1 2" key="1">
    <citation type="submission" date="2020-07" db="EMBL/GenBank/DDBJ databases">
        <authorList>
            <person name="Feng X."/>
        </authorList>
    </citation>
    <scope>NUCLEOTIDE SEQUENCE [LARGE SCALE GENOMIC DNA]</scope>
    <source>
        <strain evidence="1 2">JCM31066</strain>
    </source>
</reference>
<keyword evidence="2" id="KW-1185">Reference proteome</keyword>
<evidence type="ECO:0000313" key="1">
    <source>
        <dbReference type="EMBL" id="MBC2595110.1"/>
    </source>
</evidence>